<dbReference type="InterPro" id="IPR000644">
    <property type="entry name" value="CBS_dom"/>
</dbReference>
<dbReference type="AlphaFoldDB" id="A0A6N9TBP1"/>
<protein>
    <submittedName>
        <fullName evidence="4">CBS domain-containing protein</fullName>
    </submittedName>
</protein>
<dbReference type="InterPro" id="IPR058581">
    <property type="entry name" value="TM_HPP"/>
</dbReference>
<keyword evidence="2" id="KW-0472">Membrane</keyword>
<feature type="domain" description="CBS" evidence="3">
    <location>
        <begin position="248"/>
        <end position="306"/>
    </location>
</feature>
<dbReference type="EMBL" id="JAAAMG010000034">
    <property type="protein sequence ID" value="NDW07645.1"/>
    <property type="molecule type" value="Genomic_DNA"/>
</dbReference>
<keyword evidence="2" id="KW-0812">Transmembrane</keyword>
<dbReference type="SUPFAM" id="SSF54631">
    <property type="entry name" value="CBS-domain pair"/>
    <property type="match status" value="1"/>
</dbReference>
<feature type="transmembrane region" description="Helical" evidence="2">
    <location>
        <begin position="102"/>
        <end position="124"/>
    </location>
</feature>
<evidence type="ECO:0000256" key="1">
    <source>
        <dbReference type="PROSITE-ProRule" id="PRU00703"/>
    </source>
</evidence>
<dbReference type="Pfam" id="PF04982">
    <property type="entry name" value="TM_HPP"/>
    <property type="match status" value="1"/>
</dbReference>
<keyword evidence="2" id="KW-1133">Transmembrane helix</keyword>
<dbReference type="Gene3D" id="3.10.580.10">
    <property type="entry name" value="CBS-domain"/>
    <property type="match status" value="1"/>
</dbReference>
<feature type="transmembrane region" description="Helical" evidence="2">
    <location>
        <begin position="76"/>
        <end position="95"/>
    </location>
</feature>
<dbReference type="Pfam" id="PF00571">
    <property type="entry name" value="CBS"/>
    <property type="match status" value="2"/>
</dbReference>
<dbReference type="PANTHER" id="PTHR33741">
    <property type="entry name" value="TRANSMEMBRANE PROTEIN DDB_G0269096-RELATED"/>
    <property type="match status" value="1"/>
</dbReference>
<evidence type="ECO:0000313" key="5">
    <source>
        <dbReference type="Proteomes" id="UP000469011"/>
    </source>
</evidence>
<evidence type="ECO:0000259" key="3">
    <source>
        <dbReference type="PROSITE" id="PS51371"/>
    </source>
</evidence>
<dbReference type="PANTHER" id="PTHR33741:SF5">
    <property type="entry name" value="TRANSMEMBRANE PROTEIN DDB_G0269096-RELATED"/>
    <property type="match status" value="1"/>
</dbReference>
<feature type="transmembrane region" description="Helical" evidence="2">
    <location>
        <begin position="28"/>
        <end position="47"/>
    </location>
</feature>
<gene>
    <name evidence="4" type="ORF">GTK09_24850</name>
</gene>
<proteinExistence type="predicted"/>
<dbReference type="PROSITE" id="PS51371">
    <property type="entry name" value="CBS"/>
    <property type="match status" value="2"/>
</dbReference>
<feature type="transmembrane region" description="Helical" evidence="2">
    <location>
        <begin position="52"/>
        <end position="70"/>
    </location>
</feature>
<sequence length="398" mass="42123">MLALAMARLLLRLLPDLGHISAFEQMRASIGALIGIAVTGFCTLLLLSVDTAIPLLVAPMGASAVLLFAVPSSPLAQPWSIIGGNVSAALVGIGCRVLIPDPLLAAAVAVCVAIALMFVLRCLHPPGGAVAVTAVLAGPIADTLGFAFAVVPIGLNSALLLAVALVYNRLTGRRYPRLRPSGNVNPHGTRDPVPRDRTGFTLDDLDVVLERRGKVVDIDRNDLMEILTTAEDEAYRRRSGDLTCGDVMSRDVVTVSPTTTIGEAWAIIRDRNFSVLPVTTDDHKLVALLSRENFVDAVGKGLGRPSLWADKRLERGLHQGFSTRLPVEKIASKDPQTAMTTTSIAELVPILSKAGLHHIAVVDETSRLIGLVTQSDLVMALFKGDIGGCPPSAPMAQN</sequence>
<feature type="domain" description="CBS" evidence="3">
    <location>
        <begin position="331"/>
        <end position="392"/>
    </location>
</feature>
<dbReference type="InterPro" id="IPR046342">
    <property type="entry name" value="CBS_dom_sf"/>
</dbReference>
<dbReference type="InterPro" id="IPR007065">
    <property type="entry name" value="HPP"/>
</dbReference>
<evidence type="ECO:0000313" key="4">
    <source>
        <dbReference type="EMBL" id="NDW07645.1"/>
    </source>
</evidence>
<keyword evidence="1" id="KW-0129">CBS domain</keyword>
<reference evidence="4 5" key="1">
    <citation type="submission" date="2020-01" db="EMBL/GenBank/DDBJ databases">
        <title>Jiella pacifica sp. nov.</title>
        <authorList>
            <person name="Xue Z."/>
            <person name="Zhu S."/>
            <person name="Chen J."/>
            <person name="Yang J."/>
        </authorList>
    </citation>
    <scope>NUCLEOTIDE SEQUENCE [LARGE SCALE GENOMIC DNA]</scope>
    <source>
        <strain evidence="4 5">40Bstr34</strain>
    </source>
</reference>
<keyword evidence="5" id="KW-1185">Reference proteome</keyword>
<dbReference type="CDD" id="cd04600">
    <property type="entry name" value="CBS_pair_HPP_assoc"/>
    <property type="match status" value="1"/>
</dbReference>
<dbReference type="Proteomes" id="UP000469011">
    <property type="component" value="Unassembled WGS sequence"/>
</dbReference>
<evidence type="ECO:0000256" key="2">
    <source>
        <dbReference type="SAM" id="Phobius"/>
    </source>
</evidence>
<comment type="caution">
    <text evidence="4">The sequence shown here is derived from an EMBL/GenBank/DDBJ whole genome shotgun (WGS) entry which is preliminary data.</text>
</comment>
<name>A0A6N9TBP1_9HYPH</name>
<dbReference type="SMART" id="SM00116">
    <property type="entry name" value="CBS"/>
    <property type="match status" value="2"/>
</dbReference>
<feature type="transmembrane region" description="Helical" evidence="2">
    <location>
        <begin position="144"/>
        <end position="167"/>
    </location>
</feature>
<organism evidence="4 5">
    <name type="scientific">Jiella pacifica</name>
    <dbReference type="NCBI Taxonomy" id="2696469"/>
    <lineage>
        <taxon>Bacteria</taxon>
        <taxon>Pseudomonadati</taxon>
        <taxon>Pseudomonadota</taxon>
        <taxon>Alphaproteobacteria</taxon>
        <taxon>Hyphomicrobiales</taxon>
        <taxon>Aurantimonadaceae</taxon>
        <taxon>Jiella</taxon>
    </lineage>
</organism>
<accession>A0A6N9TBP1</accession>